<evidence type="ECO:0000313" key="2">
    <source>
        <dbReference type="Proteomes" id="UP001295423"/>
    </source>
</evidence>
<dbReference type="AlphaFoldDB" id="A0AAD2CED4"/>
<evidence type="ECO:0000313" key="1">
    <source>
        <dbReference type="EMBL" id="CAJ1931532.1"/>
    </source>
</evidence>
<keyword evidence="2" id="KW-1185">Reference proteome</keyword>
<gene>
    <name evidence="1" type="ORF">CYCCA115_LOCUS2430</name>
</gene>
<accession>A0AAD2CED4</accession>
<proteinExistence type="predicted"/>
<comment type="caution">
    <text evidence="1">The sequence shown here is derived from an EMBL/GenBank/DDBJ whole genome shotgun (WGS) entry which is preliminary data.</text>
</comment>
<sequence length="141" mass="16389">MRGCPFINEGYDWENIAADALWRSKSLECLDCEMDFHPTPEDDWCDDELCDPSDFYKRTVFPLSMNRGYQRVSEAQSITPLSANLWSHILARAASIFYCNKRCEDDEDNDRSDFWDVPASEKSRVDVLFSLLKEQVAGQWT</sequence>
<organism evidence="1 2">
    <name type="scientific">Cylindrotheca closterium</name>
    <dbReference type="NCBI Taxonomy" id="2856"/>
    <lineage>
        <taxon>Eukaryota</taxon>
        <taxon>Sar</taxon>
        <taxon>Stramenopiles</taxon>
        <taxon>Ochrophyta</taxon>
        <taxon>Bacillariophyta</taxon>
        <taxon>Bacillariophyceae</taxon>
        <taxon>Bacillariophycidae</taxon>
        <taxon>Bacillariales</taxon>
        <taxon>Bacillariaceae</taxon>
        <taxon>Cylindrotheca</taxon>
    </lineage>
</organism>
<reference evidence="1" key="1">
    <citation type="submission" date="2023-08" db="EMBL/GenBank/DDBJ databases">
        <authorList>
            <person name="Audoor S."/>
            <person name="Bilcke G."/>
        </authorList>
    </citation>
    <scope>NUCLEOTIDE SEQUENCE</scope>
</reference>
<dbReference type="Proteomes" id="UP001295423">
    <property type="component" value="Unassembled WGS sequence"/>
</dbReference>
<name>A0AAD2CED4_9STRA</name>
<protein>
    <submittedName>
        <fullName evidence="1">Uncharacterized protein</fullName>
    </submittedName>
</protein>
<dbReference type="EMBL" id="CAKOGP040000158">
    <property type="protein sequence ID" value="CAJ1931532.1"/>
    <property type="molecule type" value="Genomic_DNA"/>
</dbReference>